<dbReference type="RefSeq" id="WP_027559725.1">
    <property type="nucleotide sequence ID" value="NZ_AXAD01000003.1"/>
</dbReference>
<organism evidence="1 2">
    <name type="scientific">Bradyrhizobium arachidis</name>
    <dbReference type="NCBI Taxonomy" id="858423"/>
    <lineage>
        <taxon>Bacteria</taxon>
        <taxon>Pseudomonadati</taxon>
        <taxon>Pseudomonadota</taxon>
        <taxon>Alphaproteobacteria</taxon>
        <taxon>Hyphomicrobiales</taxon>
        <taxon>Nitrobacteraceae</taxon>
        <taxon>Bradyrhizobium</taxon>
    </lineage>
</organism>
<sequence length="63" mass="7200">MQNALFARATRAIEASRVLRDQHRQVTEQHDRTLAAARLAVMDSAMARSEIKAHRDNRTDEPD</sequence>
<dbReference type="KEGG" id="barh:WN72_28970"/>
<name>A0AAE7NQ10_9BRAD</name>
<dbReference type="EMBL" id="CP030050">
    <property type="protein sequence ID" value="QOZ69898.1"/>
    <property type="molecule type" value="Genomic_DNA"/>
</dbReference>
<proteinExistence type="predicted"/>
<gene>
    <name evidence="1" type="ORF">WN72_28970</name>
</gene>
<evidence type="ECO:0000313" key="1">
    <source>
        <dbReference type="EMBL" id="QOZ69898.1"/>
    </source>
</evidence>
<reference evidence="1 2" key="1">
    <citation type="submission" date="2018-06" db="EMBL/GenBank/DDBJ databases">
        <title>Comparative genomics of Bradyrhizobium nodulating Arachidis hypogaea.</title>
        <authorList>
            <person name="Li Y."/>
        </authorList>
    </citation>
    <scope>NUCLEOTIDE SEQUENCE [LARGE SCALE GENOMIC DNA]</scope>
    <source>
        <strain evidence="1 2">CCBAU 051107</strain>
    </source>
</reference>
<accession>A0AAE7NQ10</accession>
<dbReference type="AlphaFoldDB" id="A0AAE7NQ10"/>
<evidence type="ECO:0000313" key="2">
    <source>
        <dbReference type="Proteomes" id="UP000594015"/>
    </source>
</evidence>
<protein>
    <submittedName>
        <fullName evidence="1">Uncharacterized protein</fullName>
    </submittedName>
</protein>
<dbReference type="Proteomes" id="UP000594015">
    <property type="component" value="Chromosome"/>
</dbReference>